<dbReference type="GeneID" id="106540150"/>
<gene>
    <name evidence="3" type="primary">LOC106540150</name>
</gene>
<keyword evidence="1" id="KW-0472">Membrane</keyword>
<dbReference type="KEGG" id="tsr:106540150"/>
<dbReference type="PANTHER" id="PTHR24061:SF599">
    <property type="entry name" value="G-PROTEIN COUPLED RECEPTORS FAMILY 3 PROFILE DOMAIN-CONTAINING PROTEIN"/>
    <property type="match status" value="1"/>
</dbReference>
<proteinExistence type="predicted"/>
<reference evidence="3" key="1">
    <citation type="submission" date="2025-08" db="UniProtKB">
        <authorList>
            <consortium name="RefSeq"/>
        </authorList>
    </citation>
    <scope>IDENTIFICATION</scope>
    <source>
        <tissue evidence="3">Skeletal muscle</tissue>
    </source>
</reference>
<dbReference type="GO" id="GO:0005886">
    <property type="term" value="C:plasma membrane"/>
    <property type="evidence" value="ECO:0007669"/>
    <property type="project" value="TreeGrafter"/>
</dbReference>
<dbReference type="RefSeq" id="XP_013910661.1">
    <property type="nucleotide sequence ID" value="XM_014055186.1"/>
</dbReference>
<feature type="transmembrane region" description="Helical" evidence="1">
    <location>
        <begin position="519"/>
        <end position="542"/>
    </location>
</feature>
<dbReference type="AlphaFoldDB" id="A0A6I9X8K1"/>
<evidence type="ECO:0000313" key="3">
    <source>
        <dbReference type="RefSeq" id="XP_013910661.1"/>
    </source>
</evidence>
<dbReference type="InterPro" id="IPR000068">
    <property type="entry name" value="GPCR_3_Ca_sens_rcpt-rel"/>
</dbReference>
<dbReference type="Proteomes" id="UP000504617">
    <property type="component" value="Unplaced"/>
</dbReference>
<accession>A0A6I9X8K1</accession>
<organism evidence="2 3">
    <name type="scientific">Thamnophis sirtalis</name>
    <dbReference type="NCBI Taxonomy" id="35019"/>
    <lineage>
        <taxon>Eukaryota</taxon>
        <taxon>Metazoa</taxon>
        <taxon>Chordata</taxon>
        <taxon>Craniata</taxon>
        <taxon>Vertebrata</taxon>
        <taxon>Euteleostomi</taxon>
        <taxon>Lepidosauria</taxon>
        <taxon>Squamata</taxon>
        <taxon>Bifurcata</taxon>
        <taxon>Unidentata</taxon>
        <taxon>Episquamata</taxon>
        <taxon>Toxicofera</taxon>
        <taxon>Serpentes</taxon>
        <taxon>Colubroidea</taxon>
        <taxon>Colubridae</taxon>
        <taxon>Natricinae</taxon>
        <taxon>Thamnophis</taxon>
    </lineage>
</organism>
<dbReference type="OrthoDB" id="9044658at2759"/>
<dbReference type="GO" id="GO:0004930">
    <property type="term" value="F:G protein-coupled receptor activity"/>
    <property type="evidence" value="ECO:0007669"/>
    <property type="project" value="InterPro"/>
</dbReference>
<dbReference type="PANTHER" id="PTHR24061">
    <property type="entry name" value="CALCIUM-SENSING RECEPTOR-RELATED"/>
    <property type="match status" value="1"/>
</dbReference>
<keyword evidence="1" id="KW-0812">Transmembrane</keyword>
<protein>
    <submittedName>
        <fullName evidence="3">Uncharacterized protein LOC106540150</fullName>
    </submittedName>
</protein>
<evidence type="ECO:0000313" key="2">
    <source>
        <dbReference type="Proteomes" id="UP000504617"/>
    </source>
</evidence>
<name>A0A6I9X8K1_9SAUR</name>
<dbReference type="InterPro" id="IPR028082">
    <property type="entry name" value="Peripla_BP_I"/>
</dbReference>
<dbReference type="Gene3D" id="3.40.50.2300">
    <property type="match status" value="2"/>
</dbReference>
<keyword evidence="2" id="KW-1185">Reference proteome</keyword>
<sequence>MIHTFPKELCLHPGQTKNMIESLFSQHGICSASIQRIPYLTHWDKFHEMIDKSTNIYNGIADEKIKTFIVSGDSLTISWVTTIMFFVCPGCKQSSLGKVWIMTAQVDYLLTGIQRKWDRQFFDGAIFFTIHSKQIPGHNEFLKFIKPPWIQEDGFFPLFWEQVFDCSLPSSGLTVVDGNICTGEDKLEDIPGSLFEVQLTGHSYGIYNAVYILAQALHALFLLQSSHGDLMKPKLLHYEDAQPWKRQKVGKVDPDALKGQELVINKEMIIWHRSFNQDSFRFLPWSQLSFLHAPFFHFSQIRHENTGQEIEVGGSATKKLITNLKPQTSYRFSLVGQRSEKGDLQQKVVVSTAANMLSRKPEVSYRHEIDGNVIVTLPDVRTSDPPVQAYYIVVLPLKKTKSGQFQNPYNSPEEMDLEELIQQISRLQRRSLRHSRQLDPHKAYIAARVHVLPSIFTLGDMKRYDNFENKALEAGQKYVIFILAVLQTNEPMYAASPFSDPIQMDSSDPQPKIEGEEGLIWVIGPVLAVVFIICIVIAILLYKNKPDSKRKDSEPRIKCLLNNAEITPHHPKDPVEMRRINFQTPGNQLHATLPLLLDGCMLLIPLHALAKFCSQRHTHV</sequence>
<dbReference type="SUPFAM" id="SSF53822">
    <property type="entry name" value="Periplasmic binding protein-like I"/>
    <property type="match status" value="1"/>
</dbReference>
<keyword evidence="1" id="KW-1133">Transmembrane helix</keyword>
<evidence type="ECO:0000256" key="1">
    <source>
        <dbReference type="SAM" id="Phobius"/>
    </source>
</evidence>